<protein>
    <recommendedName>
        <fullName evidence="3">ArsR family transcriptional regulator</fullName>
    </recommendedName>
</protein>
<evidence type="ECO:0000313" key="1">
    <source>
        <dbReference type="EMBL" id="ELY41615.1"/>
    </source>
</evidence>
<reference evidence="1 2" key="1">
    <citation type="journal article" date="2014" name="PLoS Genet.">
        <title>Phylogenetically driven sequencing of extremely halophilic archaea reveals strategies for static and dynamic osmo-response.</title>
        <authorList>
            <person name="Becker E.A."/>
            <person name="Seitzer P.M."/>
            <person name="Tritt A."/>
            <person name="Larsen D."/>
            <person name="Krusor M."/>
            <person name="Yao A.I."/>
            <person name="Wu D."/>
            <person name="Madern D."/>
            <person name="Eisen J.A."/>
            <person name="Darling A.E."/>
            <person name="Facciotti M.T."/>
        </authorList>
    </citation>
    <scope>NUCLEOTIDE SEQUENCE [LARGE SCALE GENOMIC DNA]</scope>
    <source>
        <strain evidence="1 2">JCM 14089</strain>
    </source>
</reference>
<dbReference type="EMBL" id="AOHX01000051">
    <property type="protein sequence ID" value="ELY41615.1"/>
    <property type="molecule type" value="Genomic_DNA"/>
</dbReference>
<gene>
    <name evidence="1" type="ORF">C495_16440</name>
</gene>
<name>L9VWQ1_9EURY</name>
<sequence>MRMGFDQIAEALGDQARRQILLELLDHNPVDGPEAFEENDARETEEYKVELVHTHLPKLDDMDYIVWERDYDNILKGSNWEEIEPVVRLLSDNRERIPNNTF</sequence>
<accession>L9VWQ1</accession>
<organism evidence="1 2">
    <name type="scientific">Natronorubrum sulfidifaciens JCM 14089</name>
    <dbReference type="NCBI Taxonomy" id="1230460"/>
    <lineage>
        <taxon>Archaea</taxon>
        <taxon>Methanobacteriati</taxon>
        <taxon>Methanobacteriota</taxon>
        <taxon>Stenosarchaea group</taxon>
        <taxon>Halobacteria</taxon>
        <taxon>Halobacteriales</taxon>
        <taxon>Natrialbaceae</taxon>
        <taxon>Natronorubrum</taxon>
    </lineage>
</organism>
<dbReference type="AlphaFoldDB" id="L9VWQ1"/>
<comment type="caution">
    <text evidence="1">The sequence shown here is derived from an EMBL/GenBank/DDBJ whole genome shotgun (WGS) entry which is preliminary data.</text>
</comment>
<dbReference type="Proteomes" id="UP000011661">
    <property type="component" value="Unassembled WGS sequence"/>
</dbReference>
<dbReference type="eggNOG" id="arCOG03828">
    <property type="taxonomic scope" value="Archaea"/>
</dbReference>
<evidence type="ECO:0008006" key="3">
    <source>
        <dbReference type="Google" id="ProtNLM"/>
    </source>
</evidence>
<keyword evidence="2" id="KW-1185">Reference proteome</keyword>
<evidence type="ECO:0000313" key="2">
    <source>
        <dbReference type="Proteomes" id="UP000011661"/>
    </source>
</evidence>
<proteinExistence type="predicted"/>